<keyword evidence="2" id="KW-1185">Reference proteome</keyword>
<name>A0AAV9EEH2_ACOCL</name>
<reference evidence="1" key="2">
    <citation type="submission" date="2023-06" db="EMBL/GenBank/DDBJ databases">
        <authorList>
            <person name="Ma L."/>
            <person name="Liu K.-W."/>
            <person name="Li Z."/>
            <person name="Hsiao Y.-Y."/>
            <person name="Qi Y."/>
            <person name="Fu T."/>
            <person name="Tang G."/>
            <person name="Zhang D."/>
            <person name="Sun W.-H."/>
            <person name="Liu D.-K."/>
            <person name="Li Y."/>
            <person name="Chen G.-Z."/>
            <person name="Liu X.-D."/>
            <person name="Liao X.-Y."/>
            <person name="Jiang Y.-T."/>
            <person name="Yu X."/>
            <person name="Hao Y."/>
            <person name="Huang J."/>
            <person name="Zhao X.-W."/>
            <person name="Ke S."/>
            <person name="Chen Y.-Y."/>
            <person name="Wu W.-L."/>
            <person name="Hsu J.-L."/>
            <person name="Lin Y.-F."/>
            <person name="Huang M.-D."/>
            <person name="Li C.-Y."/>
            <person name="Huang L."/>
            <person name="Wang Z.-W."/>
            <person name="Zhao X."/>
            <person name="Zhong W.-Y."/>
            <person name="Peng D.-H."/>
            <person name="Ahmad S."/>
            <person name="Lan S."/>
            <person name="Zhang J.-S."/>
            <person name="Tsai W.-C."/>
            <person name="Van De Peer Y."/>
            <person name="Liu Z.-J."/>
        </authorList>
    </citation>
    <scope>NUCLEOTIDE SEQUENCE</scope>
    <source>
        <strain evidence="1">CP</strain>
        <tissue evidence="1">Leaves</tissue>
    </source>
</reference>
<dbReference type="GO" id="GO:0005319">
    <property type="term" value="F:lipid transporter activity"/>
    <property type="evidence" value="ECO:0007669"/>
    <property type="project" value="TreeGrafter"/>
</dbReference>
<dbReference type="PANTHER" id="PTHR19229:SF154">
    <property type="entry name" value="ABC TRANSPORTER A FAMILY MEMBER 3-RELATED"/>
    <property type="match status" value="1"/>
</dbReference>
<comment type="caution">
    <text evidence="1">The sequence shown here is derived from an EMBL/GenBank/DDBJ whole genome shotgun (WGS) entry which is preliminary data.</text>
</comment>
<dbReference type="GO" id="GO:0016020">
    <property type="term" value="C:membrane"/>
    <property type="evidence" value="ECO:0007669"/>
    <property type="project" value="InterPro"/>
</dbReference>
<proteinExistence type="predicted"/>
<protein>
    <submittedName>
        <fullName evidence="1">ABC transporter A family member 10</fullName>
    </submittedName>
</protein>
<dbReference type="AlphaFoldDB" id="A0AAV9EEH2"/>
<evidence type="ECO:0000313" key="1">
    <source>
        <dbReference type="EMBL" id="KAK1311876.1"/>
    </source>
</evidence>
<reference evidence="1" key="1">
    <citation type="journal article" date="2023" name="Nat. Commun.">
        <title>Diploid and tetraploid genomes of Acorus and the evolution of monocots.</title>
        <authorList>
            <person name="Ma L."/>
            <person name="Liu K.W."/>
            <person name="Li Z."/>
            <person name="Hsiao Y.Y."/>
            <person name="Qi Y."/>
            <person name="Fu T."/>
            <person name="Tang G.D."/>
            <person name="Zhang D."/>
            <person name="Sun W.H."/>
            <person name="Liu D.K."/>
            <person name="Li Y."/>
            <person name="Chen G.Z."/>
            <person name="Liu X.D."/>
            <person name="Liao X.Y."/>
            <person name="Jiang Y.T."/>
            <person name="Yu X."/>
            <person name="Hao Y."/>
            <person name="Huang J."/>
            <person name="Zhao X.W."/>
            <person name="Ke S."/>
            <person name="Chen Y.Y."/>
            <person name="Wu W.L."/>
            <person name="Hsu J.L."/>
            <person name="Lin Y.F."/>
            <person name="Huang M.D."/>
            <person name="Li C.Y."/>
            <person name="Huang L."/>
            <person name="Wang Z.W."/>
            <person name="Zhao X."/>
            <person name="Zhong W.Y."/>
            <person name="Peng D.H."/>
            <person name="Ahmad S."/>
            <person name="Lan S."/>
            <person name="Zhang J.S."/>
            <person name="Tsai W.C."/>
            <person name="Van de Peer Y."/>
            <person name="Liu Z.J."/>
        </authorList>
    </citation>
    <scope>NUCLEOTIDE SEQUENCE</scope>
    <source>
        <strain evidence="1">CP</strain>
    </source>
</reference>
<evidence type="ECO:0000313" key="2">
    <source>
        <dbReference type="Proteomes" id="UP001180020"/>
    </source>
</evidence>
<dbReference type="GO" id="GO:0140359">
    <property type="term" value="F:ABC-type transporter activity"/>
    <property type="evidence" value="ECO:0007669"/>
    <property type="project" value="InterPro"/>
</dbReference>
<sequence>MDVSNHGRASFRTQADALLRKNIAIQYSTLDQAVSCPISNPPAWPPLLQVPRPEDRATRTEYSSFMELPDESCKLTQSCPATIMFTGDNQSLAEKVTCLQGLLLWLNSSSEINDQLFKGYRQGNTERKSNEIIAAYDFLNSNENNLNVIIWYNSTHNNKIGNGPPALVRVPRSLNVASNAYLEFLRGSGVKIQFDFVKEMPKSATQIKLDFSSLLGALFFTWVVELLFPV</sequence>
<dbReference type="InterPro" id="IPR026082">
    <property type="entry name" value="ABCA"/>
</dbReference>
<dbReference type="PANTHER" id="PTHR19229">
    <property type="entry name" value="ATP-BINDING CASSETTE TRANSPORTER SUBFAMILY A ABCA"/>
    <property type="match status" value="1"/>
</dbReference>
<gene>
    <name evidence="1" type="primary">ABCA10</name>
    <name evidence="1" type="ORF">QJS10_CPA07g00396</name>
</gene>
<dbReference type="EMBL" id="JAUJYO010000007">
    <property type="protein sequence ID" value="KAK1311876.1"/>
    <property type="molecule type" value="Genomic_DNA"/>
</dbReference>
<dbReference type="Proteomes" id="UP001180020">
    <property type="component" value="Unassembled WGS sequence"/>
</dbReference>
<accession>A0AAV9EEH2</accession>
<organism evidence="1 2">
    <name type="scientific">Acorus calamus</name>
    <name type="common">Sweet flag</name>
    <dbReference type="NCBI Taxonomy" id="4465"/>
    <lineage>
        <taxon>Eukaryota</taxon>
        <taxon>Viridiplantae</taxon>
        <taxon>Streptophyta</taxon>
        <taxon>Embryophyta</taxon>
        <taxon>Tracheophyta</taxon>
        <taxon>Spermatophyta</taxon>
        <taxon>Magnoliopsida</taxon>
        <taxon>Liliopsida</taxon>
        <taxon>Acoraceae</taxon>
        <taxon>Acorus</taxon>
    </lineage>
</organism>